<sequence>MQRIKSEELAFSDVTTAIFTENGQLPPFWQTSGFWKVGALRNTESE</sequence>
<reference evidence="1" key="1">
    <citation type="submission" date="2012-01" db="EMBL/GenBank/DDBJ databases">
        <authorList>
            <person name="Summers A.O."/>
            <person name="Wireman J."/>
            <person name="Sale K."/>
        </authorList>
    </citation>
    <scope>NUCLEOTIDE SEQUENCE</scope>
    <source>
        <strain evidence="1">J3-49</strain>
        <plasmid evidence="1">pJ349-116</plasmid>
    </source>
</reference>
<organism evidence="1">
    <name type="scientific">Arthrobacter sp. J3.49</name>
    <dbReference type="NCBI Taxonomy" id="347213"/>
    <lineage>
        <taxon>Bacteria</taxon>
        <taxon>Bacillati</taxon>
        <taxon>Actinomycetota</taxon>
        <taxon>Actinomycetes</taxon>
        <taxon>Micrococcales</taxon>
        <taxon>Micrococcaceae</taxon>
        <taxon>Arthrobacter</taxon>
    </lineage>
</organism>
<keyword evidence="1" id="KW-0614">Plasmid</keyword>
<accession>I3W1R5</accession>
<evidence type="ECO:0000313" key="1">
    <source>
        <dbReference type="EMBL" id="AFK89542.1"/>
    </source>
</evidence>
<name>I3W1R5_9MICC</name>
<protein>
    <submittedName>
        <fullName evidence="1">Uncharacterized protein</fullName>
    </submittedName>
</protein>
<dbReference type="EMBL" id="JQ418530">
    <property type="protein sequence ID" value="AFK89542.1"/>
    <property type="molecule type" value="Genomic_DNA"/>
</dbReference>
<proteinExistence type="predicted"/>
<geneLocation type="plasmid" evidence="1">
    <name>pJ349-116</name>
</geneLocation>
<dbReference type="AlphaFoldDB" id="I3W1R5"/>